<evidence type="ECO:0000256" key="8">
    <source>
        <dbReference type="RuleBase" id="RU361203"/>
    </source>
</evidence>
<dbReference type="EC" id="3.1.3.2" evidence="8"/>
<dbReference type="InterPro" id="IPR025733">
    <property type="entry name" value="PAPs_C"/>
</dbReference>
<dbReference type="PANTHER" id="PTHR22953:SF86">
    <property type="entry name" value="PURPLE ACID PHOSPHATASE 10"/>
    <property type="match status" value="1"/>
</dbReference>
<dbReference type="CDD" id="cd00839">
    <property type="entry name" value="MPP_PAPs"/>
    <property type="match status" value="1"/>
</dbReference>
<evidence type="ECO:0000256" key="3">
    <source>
        <dbReference type="ARBA" id="ARBA00022729"/>
    </source>
</evidence>
<dbReference type="InterPro" id="IPR015914">
    <property type="entry name" value="PAPs_N"/>
</dbReference>
<evidence type="ECO:0000256" key="5">
    <source>
        <dbReference type="ARBA" id="ARBA00022833"/>
    </source>
</evidence>
<proteinExistence type="inferred from homology"/>
<dbReference type="InterPro" id="IPR039331">
    <property type="entry name" value="PAPs-like"/>
</dbReference>
<dbReference type="Proteomes" id="UP000734854">
    <property type="component" value="Unassembled WGS sequence"/>
</dbReference>
<dbReference type="PANTHER" id="PTHR22953">
    <property type="entry name" value="ACID PHOSPHATASE RELATED"/>
    <property type="match status" value="1"/>
</dbReference>
<dbReference type="GO" id="GO:0046872">
    <property type="term" value="F:metal ion binding"/>
    <property type="evidence" value="ECO:0007669"/>
    <property type="project" value="UniProtKB-KW"/>
</dbReference>
<evidence type="ECO:0000259" key="10">
    <source>
        <dbReference type="Pfam" id="PF14008"/>
    </source>
</evidence>
<evidence type="ECO:0000259" key="9">
    <source>
        <dbReference type="Pfam" id="PF00149"/>
    </source>
</evidence>
<dbReference type="Pfam" id="PF14008">
    <property type="entry name" value="Metallophos_C"/>
    <property type="match status" value="1"/>
</dbReference>
<evidence type="ECO:0000313" key="13">
    <source>
        <dbReference type="Proteomes" id="UP000734854"/>
    </source>
</evidence>
<accession>A0A8J5H956</accession>
<dbReference type="Gene3D" id="3.60.21.10">
    <property type="match status" value="1"/>
</dbReference>
<comment type="similarity">
    <text evidence="1 8">Belongs to the metallophosphoesterase superfamily. Purple acid phosphatase family.</text>
</comment>
<dbReference type="Pfam" id="PF16656">
    <property type="entry name" value="Pur_ac_phosph_N"/>
    <property type="match status" value="1"/>
</dbReference>
<keyword evidence="3" id="KW-0732">Signal</keyword>
<dbReference type="GO" id="GO:0003993">
    <property type="term" value="F:acid phosphatase activity"/>
    <property type="evidence" value="ECO:0007669"/>
    <property type="project" value="UniProtKB-EC"/>
</dbReference>
<evidence type="ECO:0000256" key="2">
    <source>
        <dbReference type="ARBA" id="ARBA00022723"/>
    </source>
</evidence>
<evidence type="ECO:0000313" key="12">
    <source>
        <dbReference type="EMBL" id="KAG6518999.1"/>
    </source>
</evidence>
<name>A0A8J5H956_ZINOF</name>
<dbReference type="FunFam" id="2.60.40.380:FF:000001">
    <property type="entry name" value="Fe(3+)-Zn(2+) purple acid phosphatase"/>
    <property type="match status" value="1"/>
</dbReference>
<dbReference type="InterPro" id="IPR008963">
    <property type="entry name" value="Purple_acid_Pase-like_N"/>
</dbReference>
<keyword evidence="6" id="KW-0408">Iron</keyword>
<dbReference type="Pfam" id="PF00149">
    <property type="entry name" value="Metallophos"/>
    <property type="match status" value="1"/>
</dbReference>
<dbReference type="SUPFAM" id="SSF56300">
    <property type="entry name" value="Metallo-dependent phosphatases"/>
    <property type="match status" value="1"/>
</dbReference>
<evidence type="ECO:0000259" key="11">
    <source>
        <dbReference type="Pfam" id="PF16656"/>
    </source>
</evidence>
<keyword evidence="13" id="KW-1185">Reference proteome</keyword>
<dbReference type="Gene3D" id="2.60.40.380">
    <property type="entry name" value="Purple acid phosphatase-like, N-terminal"/>
    <property type="match status" value="1"/>
</dbReference>
<keyword evidence="5" id="KW-0862">Zinc</keyword>
<gene>
    <name evidence="12" type="ORF">ZIOFF_022488</name>
</gene>
<sequence>MALRGDCVMRLGVRVMLAAVVAAGLVGFCRGGVTSSFVRKAEKTVDMPIDSDVFAVPPGYNAPQQVDCLKLSPFLFSEFSVISSFFNIWVNCISKFPSLKVHITQGNHVGTSMIISWVTENEPGSSEVLYGTHKDKLDISAKGKYTRYTFFNYTSGYIHHCTLRRLQYDTKYYYAVGIDHTVRTFWFTTPPKVGLDVPYTFGLIGDLGQSYDSNITLTHYESNPQAQTVLYVGDLSYADNYPNHDNVRWDTWGRFVERSTAYQPWIWTAGNHEIDFVPEIGETEPFKPFRHRYHVPYKASGSTAPFWYSIKRGSAYIIVLASYSAYGKYTPQYRWLEEELPKVNRSETPWLIVLLHSPWYNSYNYHYMEGETMRVMFEPWFVQHKVDVVFAGHVHAYERSNRISNVAYNIVKGKCEPVADESAPVYITIGDGGNIEGLATNMTEPQPSYSSFREASFGHAIFDIKNRTHAYYAWHRNQDGYSKVADSMWFYNRCWKSSEENQC</sequence>
<protein>
    <recommendedName>
        <fullName evidence="8">Purple acid phosphatase</fullName>
        <ecNumber evidence="8">3.1.3.2</ecNumber>
    </recommendedName>
</protein>
<dbReference type="AlphaFoldDB" id="A0A8J5H956"/>
<dbReference type="EMBL" id="JACMSC010000006">
    <property type="protein sequence ID" value="KAG6518999.1"/>
    <property type="molecule type" value="Genomic_DNA"/>
</dbReference>
<evidence type="ECO:0000256" key="4">
    <source>
        <dbReference type="ARBA" id="ARBA00022801"/>
    </source>
</evidence>
<comment type="caution">
    <text evidence="12">The sequence shown here is derived from an EMBL/GenBank/DDBJ whole genome shotgun (WGS) entry which is preliminary data.</text>
</comment>
<keyword evidence="2" id="KW-0479">Metal-binding</keyword>
<dbReference type="SUPFAM" id="SSF49363">
    <property type="entry name" value="Purple acid phosphatase, N-terminal domain"/>
    <property type="match status" value="1"/>
</dbReference>
<comment type="catalytic activity">
    <reaction evidence="8">
        <text>a phosphate monoester + H2O = an alcohol + phosphate</text>
        <dbReference type="Rhea" id="RHEA:15017"/>
        <dbReference type="ChEBI" id="CHEBI:15377"/>
        <dbReference type="ChEBI" id="CHEBI:30879"/>
        <dbReference type="ChEBI" id="CHEBI:43474"/>
        <dbReference type="ChEBI" id="CHEBI:67140"/>
        <dbReference type="EC" id="3.1.3.2"/>
    </reaction>
</comment>
<dbReference type="InterPro" id="IPR004843">
    <property type="entry name" value="Calcineurin-like_PHP"/>
</dbReference>
<keyword evidence="4 8" id="KW-0378">Hydrolase</keyword>
<feature type="domain" description="Calcineurin-like phosphoesterase" evidence="9">
    <location>
        <begin position="200"/>
        <end position="397"/>
    </location>
</feature>
<dbReference type="InterPro" id="IPR041792">
    <property type="entry name" value="MPP_PAP"/>
</dbReference>
<keyword evidence="7" id="KW-0325">Glycoprotein</keyword>
<dbReference type="FunFam" id="3.60.21.10:FF:000034">
    <property type="entry name" value="Fe(3+)-Zn(2+) purple acid phosphatase"/>
    <property type="match status" value="1"/>
</dbReference>
<evidence type="ECO:0000256" key="6">
    <source>
        <dbReference type="ARBA" id="ARBA00023004"/>
    </source>
</evidence>
<feature type="domain" description="Purple acid phosphatase C-terminal" evidence="10">
    <location>
        <begin position="423"/>
        <end position="487"/>
    </location>
</feature>
<evidence type="ECO:0000256" key="7">
    <source>
        <dbReference type="ARBA" id="ARBA00023180"/>
    </source>
</evidence>
<feature type="domain" description="Purple acid phosphatase N-terminal" evidence="11">
    <location>
        <begin position="100"/>
        <end position="189"/>
    </location>
</feature>
<reference evidence="12 13" key="1">
    <citation type="submission" date="2020-08" db="EMBL/GenBank/DDBJ databases">
        <title>Plant Genome Project.</title>
        <authorList>
            <person name="Zhang R.-G."/>
        </authorList>
    </citation>
    <scope>NUCLEOTIDE SEQUENCE [LARGE SCALE GENOMIC DNA]</scope>
    <source>
        <tissue evidence="12">Rhizome</tissue>
    </source>
</reference>
<organism evidence="12 13">
    <name type="scientific">Zingiber officinale</name>
    <name type="common">Ginger</name>
    <name type="synonym">Amomum zingiber</name>
    <dbReference type="NCBI Taxonomy" id="94328"/>
    <lineage>
        <taxon>Eukaryota</taxon>
        <taxon>Viridiplantae</taxon>
        <taxon>Streptophyta</taxon>
        <taxon>Embryophyta</taxon>
        <taxon>Tracheophyta</taxon>
        <taxon>Spermatophyta</taxon>
        <taxon>Magnoliopsida</taxon>
        <taxon>Liliopsida</taxon>
        <taxon>Zingiberales</taxon>
        <taxon>Zingiberaceae</taxon>
        <taxon>Zingiber</taxon>
    </lineage>
</organism>
<dbReference type="InterPro" id="IPR029052">
    <property type="entry name" value="Metallo-depent_PP-like"/>
</dbReference>
<evidence type="ECO:0000256" key="1">
    <source>
        <dbReference type="ARBA" id="ARBA00008723"/>
    </source>
</evidence>